<proteinExistence type="predicted"/>
<keyword evidence="1" id="KW-0808">Transferase</keyword>
<comment type="caution">
    <text evidence="5">The sequence shown here is derived from an EMBL/GenBank/DDBJ whole genome shotgun (WGS) entry which is preliminary data.</text>
</comment>
<dbReference type="PANTHER" id="PTHR34069:SF2">
    <property type="entry name" value="BETA-KETOACYL-[ACYL-CARRIER-PROTEIN] SYNTHASE III"/>
    <property type="match status" value="1"/>
</dbReference>
<dbReference type="GO" id="GO:0044550">
    <property type="term" value="P:secondary metabolite biosynthetic process"/>
    <property type="evidence" value="ECO:0007669"/>
    <property type="project" value="TreeGrafter"/>
</dbReference>
<dbReference type="InterPro" id="IPR016039">
    <property type="entry name" value="Thiolase-like"/>
</dbReference>
<protein>
    <recommendedName>
        <fullName evidence="7">3-oxoacyl-ACP synthase</fullName>
    </recommendedName>
</protein>
<dbReference type="SUPFAM" id="SSF53901">
    <property type="entry name" value="Thiolase-like"/>
    <property type="match status" value="1"/>
</dbReference>
<evidence type="ECO:0008006" key="7">
    <source>
        <dbReference type="Google" id="ProtNLM"/>
    </source>
</evidence>
<evidence type="ECO:0000259" key="3">
    <source>
        <dbReference type="Pfam" id="PF08541"/>
    </source>
</evidence>
<keyword evidence="6" id="KW-1185">Reference proteome</keyword>
<dbReference type="AlphaFoldDB" id="A0A1V2UVA9"/>
<dbReference type="Pfam" id="PF08545">
    <property type="entry name" value="ACP_syn_III"/>
    <property type="match status" value="1"/>
</dbReference>
<dbReference type="GO" id="GO:0004315">
    <property type="term" value="F:3-oxoacyl-[acyl-carrier-protein] synthase activity"/>
    <property type="evidence" value="ECO:0007669"/>
    <property type="project" value="InterPro"/>
</dbReference>
<dbReference type="Proteomes" id="UP000189376">
    <property type="component" value="Unassembled WGS sequence"/>
</dbReference>
<reference evidence="5 6" key="1">
    <citation type="submission" date="2015-07" db="EMBL/GenBank/DDBJ databases">
        <title>Acinetobacter yuneri, a novel member of Acinetobacter calcoaceticus-Acinetobacter baumannii complex isolated from clinical specimen.</title>
        <authorList>
            <person name="Yu Y."/>
        </authorList>
    </citation>
    <scope>NUCLEOTIDE SEQUENCE [LARGE SCALE GENOMIC DNA]</scope>
    <source>
        <strain evidence="5 6">A362</strain>
    </source>
</reference>
<accession>A0A1V2UVA9</accession>
<dbReference type="Pfam" id="PF08541">
    <property type="entry name" value="ACP_syn_III_C"/>
    <property type="match status" value="1"/>
</dbReference>
<gene>
    <name evidence="5" type="ORF">AC058_13525</name>
</gene>
<name>A0A1V2UVA9_9GAMM</name>
<dbReference type="GO" id="GO:0006633">
    <property type="term" value="P:fatty acid biosynthetic process"/>
    <property type="evidence" value="ECO:0007669"/>
    <property type="project" value="InterPro"/>
</dbReference>
<feature type="domain" description="Beta-ketoacyl-[acyl-carrier-protein] synthase III C-terminal" evidence="3">
    <location>
        <begin position="235"/>
        <end position="324"/>
    </location>
</feature>
<dbReference type="EMBL" id="LFZS01000008">
    <property type="protein sequence ID" value="ONN53891.1"/>
    <property type="molecule type" value="Genomic_DNA"/>
</dbReference>
<evidence type="ECO:0000256" key="2">
    <source>
        <dbReference type="ARBA" id="ARBA00023315"/>
    </source>
</evidence>
<dbReference type="Gene3D" id="3.40.47.10">
    <property type="match status" value="1"/>
</dbReference>
<evidence type="ECO:0000313" key="6">
    <source>
        <dbReference type="Proteomes" id="UP000189376"/>
    </source>
</evidence>
<organism evidence="5 6">
    <name type="scientific">Acinetobacter genomosp. 33YU</name>
    <dbReference type="NCBI Taxonomy" id="1675530"/>
    <lineage>
        <taxon>Bacteria</taxon>
        <taxon>Pseudomonadati</taxon>
        <taxon>Pseudomonadota</taxon>
        <taxon>Gammaproteobacteria</taxon>
        <taxon>Moraxellales</taxon>
        <taxon>Moraxellaceae</taxon>
        <taxon>Acinetobacter</taxon>
    </lineage>
</organism>
<dbReference type="InterPro" id="IPR013747">
    <property type="entry name" value="ACP_syn_III_C"/>
</dbReference>
<keyword evidence="2" id="KW-0012">Acyltransferase</keyword>
<dbReference type="RefSeq" id="WP_077169664.1">
    <property type="nucleotide sequence ID" value="NZ_LFZS01000008.1"/>
</dbReference>
<feature type="domain" description="Beta-ketoacyl-[acyl-carrier-protein] synthase III N-terminal" evidence="4">
    <location>
        <begin position="111"/>
        <end position="189"/>
    </location>
</feature>
<sequence length="324" mass="36540">MKGIKISAISTYHPRTIRNNEYFLNKFEDKDSLNRIFEKVGRNKRHVIINDEENALTMAVNASKQLLKDYKISHDSIDIIIFSSTTLEYLSPTNALLIHSELNIKTDCICFDINANCLGMFVALEQASVLLASKESYKRALVIGSDHLTMLGDEKQVIPSTIVGDAAAAIILEKNTDDSGIIDRMYQTDSSFCKTIVFPPHGLTNYHSKEQKIHWAPFTGLESVEFAADALDKLLKKNNLNIEDISCFLLSQFTKSNIDILQDKINIPSEKIEYIGDQYGYTGVSSFFIAYKKRLEKSLINKGDIIVFWSLGAGYQTGVMLWKI</sequence>
<evidence type="ECO:0000259" key="4">
    <source>
        <dbReference type="Pfam" id="PF08545"/>
    </source>
</evidence>
<evidence type="ECO:0000313" key="5">
    <source>
        <dbReference type="EMBL" id="ONN53891.1"/>
    </source>
</evidence>
<evidence type="ECO:0000256" key="1">
    <source>
        <dbReference type="ARBA" id="ARBA00022679"/>
    </source>
</evidence>
<dbReference type="InterPro" id="IPR013751">
    <property type="entry name" value="ACP_syn_III_N"/>
</dbReference>
<dbReference type="PANTHER" id="PTHR34069">
    <property type="entry name" value="3-OXOACYL-[ACYL-CARRIER-PROTEIN] SYNTHASE 3"/>
    <property type="match status" value="1"/>
</dbReference>